<reference evidence="1" key="1">
    <citation type="submission" date="2020-02" db="EMBL/GenBank/DDBJ databases">
        <authorList>
            <person name="Meier V. D."/>
        </authorList>
    </citation>
    <scope>NUCLEOTIDE SEQUENCE</scope>
    <source>
        <strain evidence="1">AVDCRST_MAG11</strain>
    </source>
</reference>
<accession>A0A6J4M771</accession>
<feature type="non-terminal residue" evidence="1">
    <location>
        <position position="73"/>
    </location>
</feature>
<sequence length="73" mass="7363">MLRISLPGLALAALVLVTSALTFIVVGDDYSTAPPTQTVRIGGPEPDVITAPPGLIADAGLPGARGRSARRAV</sequence>
<dbReference type="EMBL" id="CADCTU010000769">
    <property type="protein sequence ID" value="CAA9351972.1"/>
    <property type="molecule type" value="Genomic_DNA"/>
</dbReference>
<proteinExistence type="predicted"/>
<name>A0A6J4M771_9BACT</name>
<dbReference type="AlphaFoldDB" id="A0A6J4M771"/>
<evidence type="ECO:0000313" key="1">
    <source>
        <dbReference type="EMBL" id="CAA9351972.1"/>
    </source>
</evidence>
<protein>
    <submittedName>
        <fullName evidence="1">Uncharacterized protein</fullName>
    </submittedName>
</protein>
<gene>
    <name evidence="1" type="ORF">AVDCRST_MAG11-3580</name>
</gene>
<organism evidence="1">
    <name type="scientific">uncultured Gemmatimonadaceae bacterium</name>
    <dbReference type="NCBI Taxonomy" id="246130"/>
    <lineage>
        <taxon>Bacteria</taxon>
        <taxon>Pseudomonadati</taxon>
        <taxon>Gemmatimonadota</taxon>
        <taxon>Gemmatimonadia</taxon>
        <taxon>Gemmatimonadales</taxon>
        <taxon>Gemmatimonadaceae</taxon>
        <taxon>environmental samples</taxon>
    </lineage>
</organism>